<evidence type="ECO:0000313" key="3">
    <source>
        <dbReference type="Proteomes" id="UP001217476"/>
    </source>
</evidence>
<dbReference type="EMBL" id="CP119312">
    <property type="protein sequence ID" value="WEK05115.1"/>
    <property type="molecule type" value="Genomic_DNA"/>
</dbReference>
<organism evidence="2 3">
    <name type="scientific">Candidatus Devosia phytovorans</name>
    <dbReference type="NCBI Taxonomy" id="3121372"/>
    <lineage>
        <taxon>Bacteria</taxon>
        <taxon>Pseudomonadati</taxon>
        <taxon>Pseudomonadota</taxon>
        <taxon>Alphaproteobacteria</taxon>
        <taxon>Hyphomicrobiales</taxon>
        <taxon>Devosiaceae</taxon>
        <taxon>Devosia</taxon>
    </lineage>
</organism>
<sequence>MPKPFARLAGAFAVLALFAPLPAFAEFLDPDWSDLTIEGVAAPDWLAGVNDGDYIGMCSGCDETLMLQVQARPDDGTGGRVHSGETTAETWTEIGQANAAQLGNVAEYYGTETLDFASAKGFKTSAKGATGDFSATYQLWDDGHQLIVRVYGADQEQVDSLAQTAFKAAAPLAFQ</sequence>
<dbReference type="Proteomes" id="UP001217476">
    <property type="component" value="Chromosome"/>
</dbReference>
<accession>A0AAJ5VWC0</accession>
<gene>
    <name evidence="2" type="ORF">P0Y65_02350</name>
</gene>
<evidence type="ECO:0000313" key="2">
    <source>
        <dbReference type="EMBL" id="WEK05115.1"/>
    </source>
</evidence>
<reference evidence="2" key="1">
    <citation type="submission" date="2023-03" db="EMBL/GenBank/DDBJ databases">
        <title>Andean soil-derived lignocellulolytic bacterial consortium as a source of novel taxa and putative plastic-active enzymes.</title>
        <authorList>
            <person name="Diaz-Garcia L."/>
            <person name="Chuvochina M."/>
            <person name="Feuerriegel G."/>
            <person name="Bunk B."/>
            <person name="Sproer C."/>
            <person name="Streit W.R."/>
            <person name="Rodriguez L.M."/>
            <person name="Overmann J."/>
            <person name="Jimenez D.J."/>
        </authorList>
    </citation>
    <scope>NUCLEOTIDE SEQUENCE</scope>
    <source>
        <strain evidence="2">MAG 4196</strain>
    </source>
</reference>
<feature type="chain" id="PRO_5042527638" evidence="1">
    <location>
        <begin position="26"/>
        <end position="175"/>
    </location>
</feature>
<protein>
    <submittedName>
        <fullName evidence="2">Uncharacterized protein</fullName>
    </submittedName>
</protein>
<dbReference type="AlphaFoldDB" id="A0AAJ5VWC0"/>
<keyword evidence="1" id="KW-0732">Signal</keyword>
<feature type="signal peptide" evidence="1">
    <location>
        <begin position="1"/>
        <end position="25"/>
    </location>
</feature>
<evidence type="ECO:0000256" key="1">
    <source>
        <dbReference type="SAM" id="SignalP"/>
    </source>
</evidence>
<proteinExistence type="predicted"/>
<name>A0AAJ5VWC0_9HYPH</name>